<proteinExistence type="predicted"/>
<accession>A0A7W7T0E7</accession>
<dbReference type="SUPFAM" id="SSF55729">
    <property type="entry name" value="Acyl-CoA N-acyltransferases (Nat)"/>
    <property type="match status" value="1"/>
</dbReference>
<dbReference type="InterPro" id="IPR050832">
    <property type="entry name" value="Bact_Acetyltransf"/>
</dbReference>
<keyword evidence="5" id="KW-1185">Reference proteome</keyword>
<reference evidence="4 5" key="1">
    <citation type="submission" date="2020-08" db="EMBL/GenBank/DDBJ databases">
        <title>Sequencing the genomes of 1000 actinobacteria strains.</title>
        <authorList>
            <person name="Klenk H.-P."/>
        </authorList>
    </citation>
    <scope>NUCLEOTIDE SEQUENCE [LARGE SCALE GENOMIC DNA]</scope>
    <source>
        <strain evidence="4 5">DSM 45084</strain>
    </source>
</reference>
<dbReference type="GO" id="GO:0005840">
    <property type="term" value="C:ribosome"/>
    <property type="evidence" value="ECO:0007669"/>
    <property type="project" value="UniProtKB-KW"/>
</dbReference>
<keyword evidence="2" id="KW-0012">Acyltransferase</keyword>
<organism evidence="4 5">
    <name type="scientific">Saccharothrix violaceirubra</name>
    <dbReference type="NCBI Taxonomy" id="413306"/>
    <lineage>
        <taxon>Bacteria</taxon>
        <taxon>Bacillati</taxon>
        <taxon>Actinomycetota</taxon>
        <taxon>Actinomycetes</taxon>
        <taxon>Pseudonocardiales</taxon>
        <taxon>Pseudonocardiaceae</taxon>
        <taxon>Saccharothrix</taxon>
    </lineage>
</organism>
<dbReference type="AlphaFoldDB" id="A0A7W7T0E7"/>
<evidence type="ECO:0000256" key="2">
    <source>
        <dbReference type="ARBA" id="ARBA00023315"/>
    </source>
</evidence>
<keyword evidence="4" id="KW-0689">Ribosomal protein</keyword>
<dbReference type="CDD" id="cd04301">
    <property type="entry name" value="NAT_SF"/>
    <property type="match status" value="1"/>
</dbReference>
<dbReference type="GO" id="GO:0016747">
    <property type="term" value="F:acyltransferase activity, transferring groups other than amino-acyl groups"/>
    <property type="evidence" value="ECO:0007669"/>
    <property type="project" value="InterPro"/>
</dbReference>
<dbReference type="InterPro" id="IPR016181">
    <property type="entry name" value="Acyl_CoA_acyltransferase"/>
</dbReference>
<sequence length="164" mass="17645">MTDLHVRPARTEELSDIGALTVAAYTADGLDPASGYVTVLADAATRARDAVLLVAVDPEGTCLGTVTVARHGTPYAERCRQGEVEFRMLAVAPAARRRGVAEALVRTVLRTARDEGAHTVVMSSKPSMTTAHRLYHRLGFTRTPDRDWEVFPGLTLVTFALGLG</sequence>
<dbReference type="PROSITE" id="PS51186">
    <property type="entry name" value="GNAT"/>
    <property type="match status" value="1"/>
</dbReference>
<dbReference type="Gene3D" id="3.40.630.30">
    <property type="match status" value="1"/>
</dbReference>
<evidence type="ECO:0000259" key="3">
    <source>
        <dbReference type="PROSITE" id="PS51186"/>
    </source>
</evidence>
<dbReference type="RefSeq" id="WP_184666452.1">
    <property type="nucleotide sequence ID" value="NZ_BAABAI010000034.1"/>
</dbReference>
<evidence type="ECO:0000313" key="5">
    <source>
        <dbReference type="Proteomes" id="UP000542674"/>
    </source>
</evidence>
<keyword evidence="4" id="KW-0687">Ribonucleoprotein</keyword>
<keyword evidence="1" id="KW-0808">Transferase</keyword>
<dbReference type="Proteomes" id="UP000542674">
    <property type="component" value="Unassembled WGS sequence"/>
</dbReference>
<dbReference type="Pfam" id="PF00583">
    <property type="entry name" value="Acetyltransf_1"/>
    <property type="match status" value="1"/>
</dbReference>
<name>A0A7W7T0E7_9PSEU</name>
<gene>
    <name evidence="4" type="ORF">F4559_001061</name>
</gene>
<dbReference type="PANTHER" id="PTHR43877">
    <property type="entry name" value="AMINOALKYLPHOSPHONATE N-ACETYLTRANSFERASE-RELATED-RELATED"/>
    <property type="match status" value="1"/>
</dbReference>
<protein>
    <submittedName>
        <fullName evidence="4">Ribosomal protein S18 acetylase RimI-like enzyme</fullName>
    </submittedName>
</protein>
<feature type="domain" description="N-acetyltransferase" evidence="3">
    <location>
        <begin position="4"/>
        <end position="157"/>
    </location>
</feature>
<comment type="caution">
    <text evidence="4">The sequence shown here is derived from an EMBL/GenBank/DDBJ whole genome shotgun (WGS) entry which is preliminary data.</text>
</comment>
<dbReference type="EMBL" id="JACHJS010000001">
    <property type="protein sequence ID" value="MBB4963702.1"/>
    <property type="molecule type" value="Genomic_DNA"/>
</dbReference>
<evidence type="ECO:0000256" key="1">
    <source>
        <dbReference type="ARBA" id="ARBA00022679"/>
    </source>
</evidence>
<dbReference type="PANTHER" id="PTHR43877:SF2">
    <property type="entry name" value="AMINOALKYLPHOSPHONATE N-ACETYLTRANSFERASE-RELATED"/>
    <property type="match status" value="1"/>
</dbReference>
<dbReference type="InterPro" id="IPR000182">
    <property type="entry name" value="GNAT_dom"/>
</dbReference>
<evidence type="ECO:0000313" key="4">
    <source>
        <dbReference type="EMBL" id="MBB4963702.1"/>
    </source>
</evidence>